<evidence type="ECO:0008006" key="5">
    <source>
        <dbReference type="Google" id="ProtNLM"/>
    </source>
</evidence>
<feature type="transmembrane region" description="Helical" evidence="2">
    <location>
        <begin position="56"/>
        <end position="77"/>
    </location>
</feature>
<accession>A0A7C8IC70</accession>
<sequence>MSQGPPYRPSSWSLGGTPEVRVDIPITAVFLALFIGGAVTHMSIFQMNKRRGHKFLFNALLFGFCMARITTTILRIASVSKSQNIRLAIAAQIFVAAGVLLIFIINLLWSQRIVRSLHPRFGWHPAFSTAFKVVYVLIGLTLAIIITATVQSFYTLRPSTRTTDRDLQLYGTTFLTIISFLPIPMTLLAFAVPRGSDPDNFGQGQLRTKVAILMTGATLLCLGAAFRCGTAWLKPVHMSQPLPAYYSKACFYVFNFLVEILVVYFYAIMRVDLRFHIPNGAKGPGSYKARSTPNISKDDVEMPVETKGTQEEDDGVRPSKDGSDATGGATLIAGPEEKAT</sequence>
<proteinExistence type="predicted"/>
<reference evidence="3 4" key="1">
    <citation type="submission" date="2020-01" db="EMBL/GenBank/DDBJ databases">
        <authorList>
            <consortium name="DOE Joint Genome Institute"/>
            <person name="Haridas S."/>
            <person name="Albert R."/>
            <person name="Binder M."/>
            <person name="Bloem J."/>
            <person name="Labutti K."/>
            <person name="Salamov A."/>
            <person name="Andreopoulos B."/>
            <person name="Baker S.E."/>
            <person name="Barry K."/>
            <person name="Bills G."/>
            <person name="Bluhm B.H."/>
            <person name="Cannon C."/>
            <person name="Castanera R."/>
            <person name="Culley D.E."/>
            <person name="Daum C."/>
            <person name="Ezra D."/>
            <person name="Gonzalez J.B."/>
            <person name="Henrissat B."/>
            <person name="Kuo A."/>
            <person name="Liang C."/>
            <person name="Lipzen A."/>
            <person name="Lutzoni F."/>
            <person name="Magnuson J."/>
            <person name="Mondo S."/>
            <person name="Nolan M."/>
            <person name="Ohm R."/>
            <person name="Pangilinan J."/>
            <person name="Park H.-J.H."/>
            <person name="Ramirez L."/>
            <person name="Alfaro M."/>
            <person name="Sun H."/>
            <person name="Tritt A."/>
            <person name="Yoshinaga Y."/>
            <person name="Zwiers L.-H.L."/>
            <person name="Turgeon B.G."/>
            <person name="Goodwin S.B."/>
            <person name="Spatafora J.W."/>
            <person name="Crous P.W."/>
            <person name="Grigoriev I.V."/>
        </authorList>
    </citation>
    <scope>NUCLEOTIDE SEQUENCE [LARGE SCALE GENOMIC DNA]</scope>
    <source>
        <strain evidence="3 4">CBS 611.86</strain>
    </source>
</reference>
<organism evidence="3 4">
    <name type="scientific">Massariosphaeria phaeospora</name>
    <dbReference type="NCBI Taxonomy" id="100035"/>
    <lineage>
        <taxon>Eukaryota</taxon>
        <taxon>Fungi</taxon>
        <taxon>Dikarya</taxon>
        <taxon>Ascomycota</taxon>
        <taxon>Pezizomycotina</taxon>
        <taxon>Dothideomycetes</taxon>
        <taxon>Pleosporomycetidae</taxon>
        <taxon>Pleosporales</taxon>
        <taxon>Pleosporales incertae sedis</taxon>
        <taxon>Massariosphaeria</taxon>
    </lineage>
</organism>
<feature type="transmembrane region" description="Helical" evidence="2">
    <location>
        <begin position="174"/>
        <end position="192"/>
    </location>
</feature>
<keyword evidence="2" id="KW-1133">Transmembrane helix</keyword>
<feature type="transmembrane region" description="Helical" evidence="2">
    <location>
        <begin position="89"/>
        <end position="109"/>
    </location>
</feature>
<keyword evidence="2" id="KW-0472">Membrane</keyword>
<dbReference type="InterPro" id="IPR021460">
    <property type="entry name" value="DUF3112"/>
</dbReference>
<feature type="transmembrane region" description="Helical" evidence="2">
    <location>
        <begin position="24"/>
        <end position="44"/>
    </location>
</feature>
<dbReference type="Pfam" id="PF11309">
    <property type="entry name" value="DUF3112"/>
    <property type="match status" value="1"/>
</dbReference>
<evidence type="ECO:0000313" key="3">
    <source>
        <dbReference type="EMBL" id="KAF2873452.1"/>
    </source>
</evidence>
<gene>
    <name evidence="3" type="ORF">BDV95DRAFT_343859</name>
</gene>
<keyword evidence="4" id="KW-1185">Reference proteome</keyword>
<dbReference type="OrthoDB" id="3357002at2759"/>
<evidence type="ECO:0000256" key="2">
    <source>
        <dbReference type="SAM" id="Phobius"/>
    </source>
</evidence>
<dbReference type="EMBL" id="JAADJZ010000007">
    <property type="protein sequence ID" value="KAF2873452.1"/>
    <property type="molecule type" value="Genomic_DNA"/>
</dbReference>
<dbReference type="PANTHER" id="PTHR35184:SF1">
    <property type="entry name" value="INTEGRAL MEMBRANE PROTEIN"/>
    <property type="match status" value="1"/>
</dbReference>
<protein>
    <recommendedName>
        <fullName evidence="5">Family c-likeg-protein-coupled receptor protein</fullName>
    </recommendedName>
</protein>
<comment type="caution">
    <text evidence="3">The sequence shown here is derived from an EMBL/GenBank/DDBJ whole genome shotgun (WGS) entry which is preliminary data.</text>
</comment>
<keyword evidence="2" id="KW-0812">Transmembrane</keyword>
<feature type="transmembrane region" description="Helical" evidence="2">
    <location>
        <begin position="212"/>
        <end position="233"/>
    </location>
</feature>
<dbReference type="AlphaFoldDB" id="A0A7C8IC70"/>
<name>A0A7C8IC70_9PLEO</name>
<dbReference type="PANTHER" id="PTHR35184">
    <property type="entry name" value="YALI0C10208P"/>
    <property type="match status" value="1"/>
</dbReference>
<evidence type="ECO:0000256" key="1">
    <source>
        <dbReference type="SAM" id="MobiDB-lite"/>
    </source>
</evidence>
<feature type="region of interest" description="Disordered" evidence="1">
    <location>
        <begin position="283"/>
        <end position="340"/>
    </location>
</feature>
<feature type="transmembrane region" description="Helical" evidence="2">
    <location>
        <begin position="245"/>
        <end position="267"/>
    </location>
</feature>
<feature type="transmembrane region" description="Helical" evidence="2">
    <location>
        <begin position="130"/>
        <end position="154"/>
    </location>
</feature>
<dbReference type="Proteomes" id="UP000481861">
    <property type="component" value="Unassembled WGS sequence"/>
</dbReference>
<evidence type="ECO:0000313" key="4">
    <source>
        <dbReference type="Proteomes" id="UP000481861"/>
    </source>
</evidence>